<comment type="caution">
    <text evidence="1">The sequence shown here is derived from an EMBL/GenBank/DDBJ whole genome shotgun (WGS) entry which is preliminary data.</text>
</comment>
<protein>
    <submittedName>
        <fullName evidence="1">Type II toxin-antitoxin system RelB/DinJ family antitoxin</fullName>
    </submittedName>
</protein>
<dbReference type="AlphaFoldDB" id="A0A9E2KQ85"/>
<sequence>MSITTSSIRMDKATKEAADKQLKKIGLNFNSYVNMAVTQFLVQGQIPFSVKVPEDLPREKTEKAIEIAEKKDQGLLPEDTPAFSDGKSLVNYMKKYKE</sequence>
<dbReference type="GO" id="GO:0006355">
    <property type="term" value="P:regulation of DNA-templated transcription"/>
    <property type="evidence" value="ECO:0007669"/>
    <property type="project" value="InterPro"/>
</dbReference>
<proteinExistence type="predicted"/>
<dbReference type="Proteomes" id="UP000823844">
    <property type="component" value="Unassembled WGS sequence"/>
</dbReference>
<evidence type="ECO:0000313" key="1">
    <source>
        <dbReference type="EMBL" id="MBU3828011.1"/>
    </source>
</evidence>
<dbReference type="InterPro" id="IPR013321">
    <property type="entry name" value="Arc_rbn_hlx_hlx"/>
</dbReference>
<dbReference type="Gene3D" id="1.10.1220.10">
    <property type="entry name" value="Met repressor-like"/>
    <property type="match status" value="1"/>
</dbReference>
<evidence type="ECO:0000313" key="2">
    <source>
        <dbReference type="Proteomes" id="UP000823844"/>
    </source>
</evidence>
<accession>A0A9E2KQ85</accession>
<reference evidence="1" key="2">
    <citation type="submission" date="2021-04" db="EMBL/GenBank/DDBJ databases">
        <authorList>
            <person name="Gilroy R."/>
        </authorList>
    </citation>
    <scope>NUCLEOTIDE SEQUENCE</scope>
    <source>
        <strain evidence="1">F6-686</strain>
    </source>
</reference>
<dbReference type="Pfam" id="PF04221">
    <property type="entry name" value="RelB"/>
    <property type="match status" value="1"/>
</dbReference>
<reference evidence="1" key="1">
    <citation type="journal article" date="2021" name="PeerJ">
        <title>Extensive microbial diversity within the chicken gut microbiome revealed by metagenomics and culture.</title>
        <authorList>
            <person name="Gilroy R."/>
            <person name="Ravi A."/>
            <person name="Getino M."/>
            <person name="Pursley I."/>
            <person name="Horton D.L."/>
            <person name="Alikhan N.F."/>
            <person name="Baker D."/>
            <person name="Gharbi K."/>
            <person name="Hall N."/>
            <person name="Watson M."/>
            <person name="Adriaenssens E.M."/>
            <person name="Foster-Nyarko E."/>
            <person name="Jarju S."/>
            <person name="Secka A."/>
            <person name="Antonio M."/>
            <person name="Oren A."/>
            <person name="Chaudhuri R.R."/>
            <person name="La Ragione R."/>
            <person name="Hildebrand F."/>
            <person name="Pallen M.J."/>
        </authorList>
    </citation>
    <scope>NUCLEOTIDE SEQUENCE</scope>
    <source>
        <strain evidence="1">F6-686</strain>
    </source>
</reference>
<name>A0A9E2KQ85_9LACO</name>
<organism evidence="1 2">
    <name type="scientific">Candidatus Lactobacillus pullistercoris</name>
    <dbReference type="NCBI Taxonomy" id="2838636"/>
    <lineage>
        <taxon>Bacteria</taxon>
        <taxon>Bacillati</taxon>
        <taxon>Bacillota</taxon>
        <taxon>Bacilli</taxon>
        <taxon>Lactobacillales</taxon>
        <taxon>Lactobacillaceae</taxon>
        <taxon>Lactobacillus</taxon>
    </lineage>
</organism>
<gene>
    <name evidence="1" type="ORF">H9806_02490</name>
</gene>
<dbReference type="InterPro" id="IPR007337">
    <property type="entry name" value="RelB/DinJ"/>
</dbReference>
<dbReference type="EMBL" id="JAHLFT010000031">
    <property type="protein sequence ID" value="MBU3828011.1"/>
    <property type="molecule type" value="Genomic_DNA"/>
</dbReference>